<dbReference type="Proteomes" id="UP000019591">
    <property type="component" value="Chromosome"/>
</dbReference>
<dbReference type="PATRIC" id="fig|1286171.3.peg.2066"/>
<name>W8T6M5_PEPAC</name>
<dbReference type="AlphaFoldDB" id="W8T6M5"/>
<dbReference type="STRING" id="1286171.EAL2_c21180"/>
<keyword evidence="1" id="KW-0175">Coiled coil</keyword>
<gene>
    <name evidence="2" type="ORF">EAL2_c21180</name>
</gene>
<proteinExistence type="predicted"/>
<organism evidence="2 3">
    <name type="scientific">Peptoclostridium acidaminophilum DSM 3953</name>
    <dbReference type="NCBI Taxonomy" id="1286171"/>
    <lineage>
        <taxon>Bacteria</taxon>
        <taxon>Bacillati</taxon>
        <taxon>Bacillota</taxon>
        <taxon>Clostridia</taxon>
        <taxon>Peptostreptococcales</taxon>
        <taxon>Peptoclostridiaceae</taxon>
        <taxon>Peptoclostridium</taxon>
    </lineage>
</organism>
<reference evidence="2 3" key="1">
    <citation type="journal article" date="2014" name="Genome Announc.">
        <title>Complete Genome Sequence of Amino Acid-Utilizing Eubacterium acidaminophilum al-2 (DSM 3953).</title>
        <authorList>
            <person name="Poehlein A."/>
            <person name="Andreesen J.R."/>
            <person name="Daniel R."/>
        </authorList>
    </citation>
    <scope>NUCLEOTIDE SEQUENCE [LARGE SCALE GENOMIC DNA]</scope>
    <source>
        <strain evidence="2 3">DSM 3953</strain>
    </source>
</reference>
<evidence type="ECO:0000256" key="1">
    <source>
        <dbReference type="SAM" id="Coils"/>
    </source>
</evidence>
<feature type="coiled-coil region" evidence="1">
    <location>
        <begin position="15"/>
        <end position="42"/>
    </location>
</feature>
<accession>W8T6M5</accession>
<keyword evidence="3" id="KW-1185">Reference proteome</keyword>
<dbReference type="HOGENOM" id="CLU_3183794_0_0_9"/>
<dbReference type="KEGG" id="eac:EAL2_c21180"/>
<dbReference type="EMBL" id="CP007452">
    <property type="protein sequence ID" value="AHM57399.1"/>
    <property type="molecule type" value="Genomic_DNA"/>
</dbReference>
<dbReference type="RefSeq" id="WP_158408925.1">
    <property type="nucleotide sequence ID" value="NZ_CP007452.1"/>
</dbReference>
<sequence>MGNSIIELIERLKGERETENTYESMRNKIDKQITEYTNLIKEKKPV</sequence>
<protein>
    <submittedName>
        <fullName evidence="2">Uncharacterized protein</fullName>
    </submittedName>
</protein>
<evidence type="ECO:0000313" key="2">
    <source>
        <dbReference type="EMBL" id="AHM57399.1"/>
    </source>
</evidence>
<evidence type="ECO:0000313" key="3">
    <source>
        <dbReference type="Proteomes" id="UP000019591"/>
    </source>
</evidence>